<proteinExistence type="predicted"/>
<name>A0A5C5CPJ7_9HYPH</name>
<comment type="caution">
    <text evidence="1">The sequence shown here is derived from an EMBL/GenBank/DDBJ whole genome shotgun (WGS) entry which is preliminary data.</text>
</comment>
<protein>
    <submittedName>
        <fullName evidence="1">Uncharacterized protein</fullName>
    </submittedName>
</protein>
<dbReference type="AlphaFoldDB" id="A0A5C5CPJ7"/>
<evidence type="ECO:0000313" key="1">
    <source>
        <dbReference type="EMBL" id="TNV13078.1"/>
    </source>
</evidence>
<organism evidence="1 2">
    <name type="scientific">Brucella pecoris</name>
    <dbReference type="NCBI Taxonomy" id="867683"/>
    <lineage>
        <taxon>Bacteria</taxon>
        <taxon>Pseudomonadati</taxon>
        <taxon>Pseudomonadota</taxon>
        <taxon>Alphaproteobacteria</taxon>
        <taxon>Hyphomicrobiales</taxon>
        <taxon>Brucellaceae</taxon>
        <taxon>Brucella/Ochrobactrum group</taxon>
        <taxon>Brucella</taxon>
    </lineage>
</organism>
<accession>A0A5C5CPJ7</accession>
<reference evidence="1 2" key="1">
    <citation type="journal article" date="2011" name="Int. J. Syst. Evol. Microbiol.">
        <title>Ochrobactrum pecoris sp. nov., isolated from farm animals.</title>
        <authorList>
            <person name="Kampfer P."/>
            <person name="Huber B."/>
            <person name="Busse H.J."/>
            <person name="Scholz H.C."/>
            <person name="Tomaso H."/>
            <person name="Hotzel H."/>
            <person name="Melzer F."/>
        </authorList>
    </citation>
    <scope>NUCLEOTIDE SEQUENCE [LARGE SCALE GENOMIC DNA]</scope>
    <source>
        <strain evidence="1 2">08RB2639</strain>
    </source>
</reference>
<gene>
    <name evidence="1" type="ORF">FIB18_09670</name>
</gene>
<dbReference type="EMBL" id="VEWK01000004">
    <property type="protein sequence ID" value="TNV13078.1"/>
    <property type="molecule type" value="Genomic_DNA"/>
</dbReference>
<dbReference type="Proteomes" id="UP000313390">
    <property type="component" value="Unassembled WGS sequence"/>
</dbReference>
<evidence type="ECO:0000313" key="2">
    <source>
        <dbReference type="Proteomes" id="UP000313390"/>
    </source>
</evidence>
<sequence>MKVYPPDLRLNRVRIDCQRIRRKRPYGMRESRRHRMLNTVSVFGTLSIRLRTAIFGRNQSFARKQGTSS</sequence>